<evidence type="ECO:0000256" key="4">
    <source>
        <dbReference type="ARBA" id="ARBA00022516"/>
    </source>
</evidence>
<evidence type="ECO:0000256" key="1">
    <source>
        <dbReference type="ARBA" id="ARBA00004496"/>
    </source>
</evidence>
<dbReference type="Gene3D" id="1.10.230.10">
    <property type="entry name" value="Cytochrome P450-Terp, domain 2"/>
    <property type="match status" value="1"/>
</dbReference>
<evidence type="ECO:0000256" key="7">
    <source>
        <dbReference type="ARBA" id="ARBA00022741"/>
    </source>
</evidence>
<dbReference type="InterPro" id="IPR005811">
    <property type="entry name" value="SUCC_ACL_C"/>
</dbReference>
<dbReference type="InterPro" id="IPR016102">
    <property type="entry name" value="Succinyl-CoA_synth-like"/>
</dbReference>
<evidence type="ECO:0000256" key="8">
    <source>
        <dbReference type="ARBA" id="ARBA00022840"/>
    </source>
</evidence>
<dbReference type="FunFam" id="1.10.230.10:FF:000005">
    <property type="entry name" value="ATP-citrate synthase subunit 1"/>
    <property type="match status" value="1"/>
</dbReference>
<dbReference type="InterPro" id="IPR033847">
    <property type="entry name" value="Citrt_syn/SCS-alpha_CS"/>
</dbReference>
<reference evidence="15" key="1">
    <citation type="submission" date="2021-01" db="EMBL/GenBank/DDBJ databases">
        <authorList>
            <person name="Corre E."/>
            <person name="Pelletier E."/>
            <person name="Niang G."/>
            <person name="Scheremetjew M."/>
            <person name="Finn R."/>
            <person name="Kale V."/>
            <person name="Holt S."/>
            <person name="Cochrane G."/>
            <person name="Meng A."/>
            <person name="Brown T."/>
            <person name="Cohen L."/>
        </authorList>
    </citation>
    <scope>NUCLEOTIDE SEQUENCE</scope>
    <source>
        <strain evidence="15">CCMP1661</strain>
    </source>
</reference>
<dbReference type="PANTHER" id="PTHR23118:SF42">
    <property type="entry name" value="ATP-CITRATE SYNTHASE"/>
    <property type="match status" value="1"/>
</dbReference>
<keyword evidence="7" id="KW-0547">Nucleotide-binding</keyword>
<evidence type="ECO:0000256" key="11">
    <source>
        <dbReference type="ARBA" id="ARBA00047593"/>
    </source>
</evidence>
<keyword evidence="9" id="KW-0460">Magnesium</keyword>
<accession>A0A6U1PJ67</accession>
<evidence type="ECO:0000256" key="2">
    <source>
        <dbReference type="ARBA" id="ARBA00012639"/>
    </source>
</evidence>
<comment type="similarity">
    <text evidence="12">Belongs to the succinate/malate CoA ligase alpha subunit family.</text>
</comment>
<dbReference type="GO" id="GO:0046872">
    <property type="term" value="F:metal ion binding"/>
    <property type="evidence" value="ECO:0007669"/>
    <property type="project" value="UniProtKB-KW"/>
</dbReference>
<dbReference type="EMBL" id="HBHR01018237">
    <property type="protein sequence ID" value="CAD9869550.1"/>
    <property type="molecule type" value="Transcribed_RNA"/>
</dbReference>
<evidence type="ECO:0000256" key="9">
    <source>
        <dbReference type="ARBA" id="ARBA00022842"/>
    </source>
</evidence>
<comment type="subcellular location">
    <subcellularLocation>
        <location evidence="1">Cytoplasm</location>
    </subcellularLocation>
</comment>
<dbReference type="CDD" id="cd06100">
    <property type="entry name" value="CCL_ACL-C"/>
    <property type="match status" value="1"/>
</dbReference>
<dbReference type="GO" id="GO:0003878">
    <property type="term" value="F:ATP citrate synthase activity"/>
    <property type="evidence" value="ECO:0007669"/>
    <property type="project" value="UniProtKB-EC"/>
</dbReference>
<feature type="domain" description="ATP-citrate synthase/succinyl-CoA ligase C-terminal" evidence="13">
    <location>
        <begin position="13"/>
        <end position="138"/>
    </location>
</feature>
<dbReference type="FunFam" id="3.40.50.261:FF:000003">
    <property type="entry name" value="ATP-citrate synthase subunit"/>
    <property type="match status" value="1"/>
</dbReference>
<dbReference type="GO" id="GO:0005524">
    <property type="term" value="F:ATP binding"/>
    <property type="evidence" value="ECO:0007669"/>
    <property type="project" value="UniProtKB-KW"/>
</dbReference>
<dbReference type="EC" id="2.3.3.8" evidence="2"/>
<evidence type="ECO:0000313" key="15">
    <source>
        <dbReference type="EMBL" id="CAD9869551.1"/>
    </source>
</evidence>
<proteinExistence type="inferred from homology"/>
<dbReference type="PANTHER" id="PTHR23118">
    <property type="entry name" value="ATP-CITRATE SYNTHASE"/>
    <property type="match status" value="1"/>
</dbReference>
<keyword evidence="5" id="KW-0808">Transferase</keyword>
<evidence type="ECO:0000313" key="14">
    <source>
        <dbReference type="EMBL" id="CAD9869550.1"/>
    </source>
</evidence>
<dbReference type="Gene3D" id="3.40.50.261">
    <property type="entry name" value="Succinyl-CoA synthetase domains"/>
    <property type="match status" value="1"/>
</dbReference>
<keyword evidence="4" id="KW-0444">Lipid biosynthesis</keyword>
<keyword evidence="6" id="KW-0479">Metal-binding</keyword>
<dbReference type="GO" id="GO:0005829">
    <property type="term" value="C:cytosol"/>
    <property type="evidence" value="ECO:0007669"/>
    <property type="project" value="TreeGrafter"/>
</dbReference>
<dbReference type="GO" id="GO:0006633">
    <property type="term" value="P:fatty acid biosynthetic process"/>
    <property type="evidence" value="ECO:0007669"/>
    <property type="project" value="TreeGrafter"/>
</dbReference>
<evidence type="ECO:0000256" key="5">
    <source>
        <dbReference type="ARBA" id="ARBA00022679"/>
    </source>
</evidence>
<keyword evidence="10" id="KW-0443">Lipid metabolism</keyword>
<evidence type="ECO:0000256" key="3">
    <source>
        <dbReference type="ARBA" id="ARBA00022490"/>
    </source>
</evidence>
<organism evidence="15">
    <name type="scientific">Fibrocapsa japonica</name>
    <dbReference type="NCBI Taxonomy" id="94617"/>
    <lineage>
        <taxon>Eukaryota</taxon>
        <taxon>Sar</taxon>
        <taxon>Stramenopiles</taxon>
        <taxon>Ochrophyta</taxon>
        <taxon>Raphidophyceae</taxon>
        <taxon>Chattonellales</taxon>
        <taxon>Chattonellaceae</taxon>
        <taxon>Fibrocapsa</taxon>
    </lineage>
</organism>
<keyword evidence="3" id="KW-0963">Cytoplasm</keyword>
<keyword evidence="8" id="KW-0067">ATP-binding</keyword>
<dbReference type="InterPro" id="IPR016143">
    <property type="entry name" value="Citrate_synth-like_sm_a-sub"/>
</dbReference>
<evidence type="ECO:0000256" key="10">
    <source>
        <dbReference type="ARBA" id="ARBA00023098"/>
    </source>
</evidence>
<gene>
    <name evidence="14" type="ORF">FJAP1339_LOCUS9173</name>
    <name evidence="15" type="ORF">FJAP1339_LOCUS9174</name>
</gene>
<dbReference type="GO" id="GO:0006085">
    <property type="term" value="P:acetyl-CoA biosynthetic process"/>
    <property type="evidence" value="ECO:0007669"/>
    <property type="project" value="TreeGrafter"/>
</dbReference>
<dbReference type="InterPro" id="IPR036969">
    <property type="entry name" value="Citrate_synthase_sf"/>
</dbReference>
<protein>
    <recommendedName>
        <fullName evidence="2">ATP citrate synthase</fullName>
        <ecNumber evidence="2">2.3.3.8</ecNumber>
    </recommendedName>
</protein>
<dbReference type="PROSITE" id="PS01216">
    <property type="entry name" value="SUCCINYL_COA_LIG_1"/>
    <property type="match status" value="1"/>
</dbReference>
<dbReference type="InterPro" id="IPR002020">
    <property type="entry name" value="Citrate_synthase"/>
</dbReference>
<dbReference type="PROSITE" id="PS01217">
    <property type="entry name" value="SUCCINYL_COA_LIG_3"/>
    <property type="match status" value="1"/>
</dbReference>
<dbReference type="InterPro" id="IPR017866">
    <property type="entry name" value="Succ-CoA_synthase_bsu_CS"/>
</dbReference>
<evidence type="ECO:0000256" key="12">
    <source>
        <dbReference type="ARBA" id="ARBA00060724"/>
    </source>
</evidence>
<dbReference type="InterPro" id="IPR017440">
    <property type="entry name" value="Cit_synth/succinyl-CoA_lig_AS"/>
</dbReference>
<comment type="catalytic activity">
    <reaction evidence="11">
        <text>oxaloacetate + acetyl-CoA + ADP + phosphate = citrate + ATP + CoA</text>
        <dbReference type="Rhea" id="RHEA:21160"/>
        <dbReference type="ChEBI" id="CHEBI:16452"/>
        <dbReference type="ChEBI" id="CHEBI:16947"/>
        <dbReference type="ChEBI" id="CHEBI:30616"/>
        <dbReference type="ChEBI" id="CHEBI:43474"/>
        <dbReference type="ChEBI" id="CHEBI:57287"/>
        <dbReference type="ChEBI" id="CHEBI:57288"/>
        <dbReference type="ChEBI" id="CHEBI:456216"/>
        <dbReference type="EC" id="2.3.3.8"/>
    </reaction>
</comment>
<dbReference type="Pfam" id="PF00549">
    <property type="entry name" value="Ligase_CoA"/>
    <property type="match status" value="1"/>
</dbReference>
<dbReference type="SUPFAM" id="SSF48256">
    <property type="entry name" value="Citrate synthase"/>
    <property type="match status" value="1"/>
</dbReference>
<evidence type="ECO:0000256" key="6">
    <source>
        <dbReference type="ARBA" id="ARBA00022723"/>
    </source>
</evidence>
<name>A0A6U1PJ67_9STRA</name>
<dbReference type="PRINTS" id="PR01798">
    <property type="entry name" value="SCOASYNTHASE"/>
</dbReference>
<dbReference type="AlphaFoldDB" id="A0A6U1PJ67"/>
<dbReference type="PROSITE" id="PS00399">
    <property type="entry name" value="SUCCINYL_COA_LIG_2"/>
    <property type="match status" value="1"/>
</dbReference>
<sequence length="449" mass="48897">MSKLYRPGSVAYVSKSGGMSNELNNIICKNSDGVYEGVAIGGDRYPGSRFMDFLLRYNDDPKVKMMVLLGEVGGADEYDICAAIKDGRITKPLVAWCIGTCASIFPFEVQFGHAGALARGKSETAAAKNAALAAAGVVVPSSFDKFGEAIAGVYGKLVEEGKLFPMPEPEKPKIPMDYTWAKRLGLVRKPANFISTISDDRGEELLYAGKPISEVFKNDLGVGGVVSLLWFRREMPSYATKFIEMVLMVTADHGPAVSGAHNTIVTARAGKDLVSAVASGLLTIGPRFGGALDKAAEHFTKASDSGMEPAEFVRKMRSENRLIMGIGHRIKSVQNPDLRVEIVKNFALENFKNSTVLKFALEVEKITTKKRSNLILNVDGCIAVCFVDMLRSCGAFTRDEADELIGNGCLNGLFVLGRSIGFIGHYLDQKRLKQPLYRHPWDDISYINA</sequence>
<dbReference type="Pfam" id="PF00285">
    <property type="entry name" value="Citrate_synt"/>
    <property type="match status" value="1"/>
</dbReference>
<dbReference type="EMBL" id="HBHR01018238">
    <property type="protein sequence ID" value="CAD9869551.1"/>
    <property type="molecule type" value="Transcribed_RNA"/>
</dbReference>
<evidence type="ECO:0000259" key="13">
    <source>
        <dbReference type="Pfam" id="PF00549"/>
    </source>
</evidence>